<dbReference type="Proteomes" id="UP001595748">
    <property type="component" value="Unassembled WGS sequence"/>
</dbReference>
<organism evidence="1 2">
    <name type="scientific">Deinococcus antarcticus</name>
    <dbReference type="NCBI Taxonomy" id="1298767"/>
    <lineage>
        <taxon>Bacteria</taxon>
        <taxon>Thermotogati</taxon>
        <taxon>Deinococcota</taxon>
        <taxon>Deinococci</taxon>
        <taxon>Deinococcales</taxon>
        <taxon>Deinococcaceae</taxon>
        <taxon>Deinococcus</taxon>
    </lineage>
</organism>
<name>A0ABV8A5J0_9DEIO</name>
<dbReference type="RefSeq" id="WP_380076784.1">
    <property type="nucleotide sequence ID" value="NZ_JBHRZF010000090.1"/>
</dbReference>
<proteinExistence type="predicted"/>
<gene>
    <name evidence="1" type="ORF">ACFOPQ_07710</name>
</gene>
<evidence type="ECO:0000313" key="1">
    <source>
        <dbReference type="EMBL" id="MFC3860646.1"/>
    </source>
</evidence>
<protein>
    <submittedName>
        <fullName evidence="1">Uncharacterized protein</fullName>
    </submittedName>
</protein>
<sequence>MEWIEIVEVLSVDGEFVEVKLPDTSVEWWPRSEVPDDVLPGDSLVVDVDAGTGIHLLPRMGGVQA</sequence>
<dbReference type="EMBL" id="JBHRZF010000090">
    <property type="protein sequence ID" value="MFC3860646.1"/>
    <property type="molecule type" value="Genomic_DNA"/>
</dbReference>
<comment type="caution">
    <text evidence="1">The sequence shown here is derived from an EMBL/GenBank/DDBJ whole genome shotgun (WGS) entry which is preliminary data.</text>
</comment>
<keyword evidence="2" id="KW-1185">Reference proteome</keyword>
<accession>A0ABV8A5J0</accession>
<reference evidence="2" key="1">
    <citation type="journal article" date="2019" name="Int. J. Syst. Evol. Microbiol.">
        <title>The Global Catalogue of Microorganisms (GCM) 10K type strain sequencing project: providing services to taxonomists for standard genome sequencing and annotation.</title>
        <authorList>
            <consortium name="The Broad Institute Genomics Platform"/>
            <consortium name="The Broad Institute Genome Sequencing Center for Infectious Disease"/>
            <person name="Wu L."/>
            <person name="Ma J."/>
        </authorList>
    </citation>
    <scope>NUCLEOTIDE SEQUENCE [LARGE SCALE GENOMIC DNA]</scope>
    <source>
        <strain evidence="2">CCTCC AB 2013263</strain>
    </source>
</reference>
<evidence type="ECO:0000313" key="2">
    <source>
        <dbReference type="Proteomes" id="UP001595748"/>
    </source>
</evidence>